<reference evidence="1 2" key="1">
    <citation type="submission" date="2019-09" db="EMBL/GenBank/DDBJ databases">
        <authorList>
            <person name="Ou C."/>
        </authorList>
    </citation>
    <scope>NUCLEOTIDE SEQUENCE [LARGE SCALE GENOMIC DNA]</scope>
    <source>
        <strain evidence="1">S2</strain>
        <tissue evidence="1">Leaf</tissue>
    </source>
</reference>
<sequence>MEGQQSWRPRLSFRSATIMMCLLNLITALPLRQGFLSSATSRSKLSASRLNSAALRQGAIDGNSLLWMCLVVVLGTRAQWLYSLPVLNGDGGAFPSVSSRCQQTSSSSPWPP</sequence>
<reference evidence="1 2" key="3">
    <citation type="submission" date="2019-11" db="EMBL/GenBank/DDBJ databases">
        <title>A de novo genome assembly of a pear dwarfing rootstock.</title>
        <authorList>
            <person name="Wang F."/>
            <person name="Wang J."/>
            <person name="Li S."/>
            <person name="Zhang Y."/>
            <person name="Fang M."/>
            <person name="Ma L."/>
            <person name="Zhao Y."/>
            <person name="Jiang S."/>
        </authorList>
    </citation>
    <scope>NUCLEOTIDE SEQUENCE [LARGE SCALE GENOMIC DNA]</scope>
    <source>
        <strain evidence="1">S2</strain>
        <tissue evidence="1">Leaf</tissue>
    </source>
</reference>
<dbReference type="AlphaFoldDB" id="A0A5N5HQ89"/>
<dbReference type="EMBL" id="SMOL01000148">
    <property type="protein sequence ID" value="KAB2628391.1"/>
    <property type="molecule type" value="Genomic_DNA"/>
</dbReference>
<keyword evidence="2" id="KW-1185">Reference proteome</keyword>
<protein>
    <submittedName>
        <fullName evidence="1">Uncharacterized protein</fullName>
    </submittedName>
</protein>
<evidence type="ECO:0000313" key="2">
    <source>
        <dbReference type="Proteomes" id="UP000327157"/>
    </source>
</evidence>
<gene>
    <name evidence="1" type="ORF">D8674_033186</name>
</gene>
<comment type="caution">
    <text evidence="1">The sequence shown here is derived from an EMBL/GenBank/DDBJ whole genome shotgun (WGS) entry which is preliminary data.</text>
</comment>
<evidence type="ECO:0000313" key="1">
    <source>
        <dbReference type="EMBL" id="KAB2628391.1"/>
    </source>
</evidence>
<name>A0A5N5HQ89_9ROSA</name>
<dbReference type="Proteomes" id="UP000327157">
    <property type="component" value="Chromosome 8"/>
</dbReference>
<reference evidence="2" key="2">
    <citation type="submission" date="2019-10" db="EMBL/GenBank/DDBJ databases">
        <title>A de novo genome assembly of a pear dwarfing rootstock.</title>
        <authorList>
            <person name="Wang F."/>
            <person name="Wang J."/>
            <person name="Li S."/>
            <person name="Zhang Y."/>
            <person name="Fang M."/>
            <person name="Ma L."/>
            <person name="Zhao Y."/>
            <person name="Jiang S."/>
        </authorList>
    </citation>
    <scope>NUCLEOTIDE SEQUENCE [LARGE SCALE GENOMIC DNA]</scope>
</reference>
<proteinExistence type="predicted"/>
<organism evidence="1 2">
    <name type="scientific">Pyrus ussuriensis x Pyrus communis</name>
    <dbReference type="NCBI Taxonomy" id="2448454"/>
    <lineage>
        <taxon>Eukaryota</taxon>
        <taxon>Viridiplantae</taxon>
        <taxon>Streptophyta</taxon>
        <taxon>Embryophyta</taxon>
        <taxon>Tracheophyta</taxon>
        <taxon>Spermatophyta</taxon>
        <taxon>Magnoliopsida</taxon>
        <taxon>eudicotyledons</taxon>
        <taxon>Gunneridae</taxon>
        <taxon>Pentapetalae</taxon>
        <taxon>rosids</taxon>
        <taxon>fabids</taxon>
        <taxon>Rosales</taxon>
        <taxon>Rosaceae</taxon>
        <taxon>Amygdaloideae</taxon>
        <taxon>Maleae</taxon>
        <taxon>Pyrus</taxon>
    </lineage>
</organism>
<accession>A0A5N5HQ89</accession>